<dbReference type="Proteomes" id="UP000018144">
    <property type="component" value="Unassembled WGS sequence"/>
</dbReference>
<evidence type="ECO:0000313" key="1">
    <source>
        <dbReference type="EMBL" id="CCX32227.1"/>
    </source>
</evidence>
<name>U4LKX2_PYROM</name>
<accession>U4LKX2</accession>
<gene>
    <name evidence="1" type="ORF">PCON_12565</name>
</gene>
<reference evidence="1 2" key="1">
    <citation type="journal article" date="2013" name="PLoS Genet.">
        <title>The genome and development-dependent transcriptomes of Pyronema confluens: a window into fungal evolution.</title>
        <authorList>
            <person name="Traeger S."/>
            <person name="Altegoer F."/>
            <person name="Freitag M."/>
            <person name="Gabaldon T."/>
            <person name="Kempken F."/>
            <person name="Kumar A."/>
            <person name="Marcet-Houben M."/>
            <person name="Poggeler S."/>
            <person name="Stajich J.E."/>
            <person name="Nowrousian M."/>
        </authorList>
    </citation>
    <scope>NUCLEOTIDE SEQUENCE [LARGE SCALE GENOMIC DNA]</scope>
    <source>
        <strain evidence="2">CBS 100304</strain>
        <tissue evidence="1">Vegetative mycelium</tissue>
    </source>
</reference>
<proteinExistence type="predicted"/>
<protein>
    <submittedName>
        <fullName evidence="1">Uncharacterized protein</fullName>
    </submittedName>
</protein>
<keyword evidence="2" id="KW-1185">Reference proteome</keyword>
<dbReference type="EMBL" id="HF935733">
    <property type="protein sequence ID" value="CCX32227.1"/>
    <property type="molecule type" value="Genomic_DNA"/>
</dbReference>
<sequence length="35" mass="3988">MNTPTTPGGIFKNVKLTEKTCQIYHAFVVSRTYKL</sequence>
<organism evidence="1 2">
    <name type="scientific">Pyronema omphalodes (strain CBS 100304)</name>
    <name type="common">Pyronema confluens</name>
    <dbReference type="NCBI Taxonomy" id="1076935"/>
    <lineage>
        <taxon>Eukaryota</taxon>
        <taxon>Fungi</taxon>
        <taxon>Dikarya</taxon>
        <taxon>Ascomycota</taxon>
        <taxon>Pezizomycotina</taxon>
        <taxon>Pezizomycetes</taxon>
        <taxon>Pezizales</taxon>
        <taxon>Pyronemataceae</taxon>
        <taxon>Pyronema</taxon>
    </lineage>
</organism>
<dbReference type="AlphaFoldDB" id="U4LKX2"/>
<evidence type="ECO:0000313" key="2">
    <source>
        <dbReference type="Proteomes" id="UP000018144"/>
    </source>
</evidence>